<dbReference type="EMBL" id="CP036263">
    <property type="protein sequence ID" value="QDS99026.1"/>
    <property type="molecule type" value="Genomic_DNA"/>
</dbReference>
<sequence>MENSWRPKFVFASCQYGAEVVVKSEMARRQPELRLAFSRPGFITFKLPEESTEWQTALPRSPFTRASGFSLGKVQGAQATEMAAAVWQLPEVVAFLETNSPVDLHVWQRDAATPGKRGFEPGTTALATEVREQLGKASTCEAITQRTAEPVGPAPRNQWVLDVVLVEPGEWWIGCHRTEHRTACWPGGVPDLQSPEDPVSRAYMKLSEALQWSALPIARDDRCVEIGSSPGGASQRLLEAGLEVLGVDPAAMDDSVLAHPSFTHIRKRAGDVRRKTFSDSHWLFADVNATPTYTLDAVEDIVTHSSSTIRGMILTLKLTNWDLAEELPALTERVKSWGYQDVRLRQLAFNGKEICLVALRNRSQRRLQRRGRATSKRHRVDAPHSSVPGPHGQES</sequence>
<feature type="region of interest" description="Disordered" evidence="1">
    <location>
        <begin position="366"/>
        <end position="395"/>
    </location>
</feature>
<feature type="compositionally biased region" description="Basic residues" evidence="1">
    <location>
        <begin position="366"/>
        <end position="379"/>
    </location>
</feature>
<protein>
    <submittedName>
        <fullName evidence="3">Ribosomal RNA large subunit methyltransferase M</fullName>
        <ecNumber evidence="3">2.1.1.186</ecNumber>
    </submittedName>
</protein>
<evidence type="ECO:0000313" key="3">
    <source>
        <dbReference type="EMBL" id="QDS99026.1"/>
    </source>
</evidence>
<dbReference type="Pfam" id="PF01728">
    <property type="entry name" value="FtsJ"/>
    <property type="match status" value="1"/>
</dbReference>
<keyword evidence="3" id="KW-0808">Transferase</keyword>
<keyword evidence="4" id="KW-1185">Reference proteome</keyword>
<dbReference type="GO" id="GO:0008168">
    <property type="term" value="F:methyltransferase activity"/>
    <property type="evidence" value="ECO:0007669"/>
    <property type="project" value="UniProtKB-KW"/>
</dbReference>
<dbReference type="KEGG" id="amob:HG15A2_23150"/>
<keyword evidence="3" id="KW-0489">Methyltransferase</keyword>
<dbReference type="Gene3D" id="3.40.50.150">
    <property type="entry name" value="Vaccinia Virus protein VP39"/>
    <property type="match status" value="1"/>
</dbReference>
<evidence type="ECO:0000256" key="1">
    <source>
        <dbReference type="SAM" id="MobiDB-lite"/>
    </source>
</evidence>
<dbReference type="InterPro" id="IPR002877">
    <property type="entry name" value="RNA_MeTrfase_FtsJ_dom"/>
</dbReference>
<dbReference type="OrthoDB" id="5290747at2"/>
<accession>A0A517MVY0</accession>
<organism evidence="3 4">
    <name type="scientific">Adhaeretor mobilis</name>
    <dbReference type="NCBI Taxonomy" id="1930276"/>
    <lineage>
        <taxon>Bacteria</taxon>
        <taxon>Pseudomonadati</taxon>
        <taxon>Planctomycetota</taxon>
        <taxon>Planctomycetia</taxon>
        <taxon>Pirellulales</taxon>
        <taxon>Lacipirellulaceae</taxon>
        <taxon>Adhaeretor</taxon>
    </lineage>
</organism>
<dbReference type="EC" id="2.1.1.186" evidence="3"/>
<dbReference type="InterPro" id="IPR029063">
    <property type="entry name" value="SAM-dependent_MTases_sf"/>
</dbReference>
<proteinExistence type="predicted"/>
<evidence type="ECO:0000313" key="4">
    <source>
        <dbReference type="Proteomes" id="UP000319852"/>
    </source>
</evidence>
<dbReference type="GO" id="GO:0032259">
    <property type="term" value="P:methylation"/>
    <property type="evidence" value="ECO:0007669"/>
    <property type="project" value="UniProtKB-KW"/>
</dbReference>
<dbReference type="RefSeq" id="WP_145060312.1">
    <property type="nucleotide sequence ID" value="NZ_CP036263.1"/>
</dbReference>
<dbReference type="PANTHER" id="PTHR37524:SF2">
    <property type="entry name" value="RIBOSOMAL RNA METHYLTRANSFERASE FTSJ DOMAIN-CONTAINING PROTEIN"/>
    <property type="match status" value="1"/>
</dbReference>
<dbReference type="Proteomes" id="UP000319852">
    <property type="component" value="Chromosome"/>
</dbReference>
<feature type="domain" description="Ribosomal RNA methyltransferase FtsJ" evidence="2">
    <location>
        <begin position="199"/>
        <end position="285"/>
    </location>
</feature>
<reference evidence="3 4" key="1">
    <citation type="submission" date="2019-02" db="EMBL/GenBank/DDBJ databases">
        <title>Deep-cultivation of Planctomycetes and their phenomic and genomic characterization uncovers novel biology.</title>
        <authorList>
            <person name="Wiegand S."/>
            <person name="Jogler M."/>
            <person name="Boedeker C."/>
            <person name="Pinto D."/>
            <person name="Vollmers J."/>
            <person name="Rivas-Marin E."/>
            <person name="Kohn T."/>
            <person name="Peeters S.H."/>
            <person name="Heuer A."/>
            <person name="Rast P."/>
            <person name="Oberbeckmann S."/>
            <person name="Bunk B."/>
            <person name="Jeske O."/>
            <person name="Meyerdierks A."/>
            <person name="Storesund J.E."/>
            <person name="Kallscheuer N."/>
            <person name="Luecker S."/>
            <person name="Lage O.M."/>
            <person name="Pohl T."/>
            <person name="Merkel B.J."/>
            <person name="Hornburger P."/>
            <person name="Mueller R.-W."/>
            <person name="Bruemmer F."/>
            <person name="Labrenz M."/>
            <person name="Spormann A.M."/>
            <person name="Op den Camp H."/>
            <person name="Overmann J."/>
            <person name="Amann R."/>
            <person name="Jetten M.S.M."/>
            <person name="Mascher T."/>
            <person name="Medema M.H."/>
            <person name="Devos D.P."/>
            <person name="Kaster A.-K."/>
            <person name="Ovreas L."/>
            <person name="Rohde M."/>
            <person name="Galperin M.Y."/>
            <person name="Jogler C."/>
        </authorList>
    </citation>
    <scope>NUCLEOTIDE SEQUENCE [LARGE SCALE GENOMIC DNA]</scope>
    <source>
        <strain evidence="3 4">HG15A2</strain>
    </source>
</reference>
<dbReference type="SUPFAM" id="SSF53335">
    <property type="entry name" value="S-adenosyl-L-methionine-dependent methyltransferases"/>
    <property type="match status" value="1"/>
</dbReference>
<gene>
    <name evidence="3" type="primary">rlmM</name>
    <name evidence="3" type="ORF">HG15A2_23150</name>
</gene>
<dbReference type="PANTHER" id="PTHR37524">
    <property type="entry name" value="RIBOSOMAL RNA LARGE SUBUNIT METHYLTRANSFERASE M"/>
    <property type="match status" value="1"/>
</dbReference>
<dbReference type="AlphaFoldDB" id="A0A517MVY0"/>
<name>A0A517MVY0_9BACT</name>
<evidence type="ECO:0000259" key="2">
    <source>
        <dbReference type="Pfam" id="PF01728"/>
    </source>
</evidence>